<dbReference type="EMBL" id="CM017646">
    <property type="protein sequence ID" value="TYJ10934.1"/>
    <property type="molecule type" value="Genomic_DNA"/>
</dbReference>
<gene>
    <name evidence="1" type="ORF">E1A91_A11G241500v1</name>
</gene>
<sequence length="115" mass="12923">MLQIYAPIPDLSTLSSFSFQITARESPSISTLKSPSCKPISVAWEQAIASTVKGECMLIWMIVFDQRTVPESSLIIIVEQHTRVKCCPSCNSLLRVVHIAHIAQQNARKRHNELF</sequence>
<name>A0A5D2XAV7_GOSMU</name>
<evidence type="ECO:0000313" key="2">
    <source>
        <dbReference type="Proteomes" id="UP000323597"/>
    </source>
</evidence>
<reference evidence="1 2" key="1">
    <citation type="submission" date="2019-07" db="EMBL/GenBank/DDBJ databases">
        <title>WGS assembly of Gossypium mustelinum.</title>
        <authorList>
            <person name="Chen Z.J."/>
            <person name="Sreedasyam A."/>
            <person name="Ando A."/>
            <person name="Song Q."/>
            <person name="De L."/>
            <person name="Hulse-Kemp A."/>
            <person name="Ding M."/>
            <person name="Ye W."/>
            <person name="Kirkbride R."/>
            <person name="Jenkins J."/>
            <person name="Plott C."/>
            <person name="Lovell J."/>
            <person name="Lin Y.-M."/>
            <person name="Vaughn R."/>
            <person name="Liu B."/>
            <person name="Li W."/>
            <person name="Simpson S."/>
            <person name="Scheffler B."/>
            <person name="Saski C."/>
            <person name="Grover C."/>
            <person name="Hu G."/>
            <person name="Conover J."/>
            <person name="Carlson J."/>
            <person name="Shu S."/>
            <person name="Boston L."/>
            <person name="Williams M."/>
            <person name="Peterson D."/>
            <person name="Mcgee K."/>
            <person name="Jones D."/>
            <person name="Wendel J."/>
            <person name="Stelly D."/>
            <person name="Grimwood J."/>
            <person name="Schmutz J."/>
        </authorList>
    </citation>
    <scope>NUCLEOTIDE SEQUENCE [LARGE SCALE GENOMIC DNA]</scope>
    <source>
        <strain evidence="1">1408120.09</strain>
    </source>
</reference>
<dbReference type="AlphaFoldDB" id="A0A5D2XAV7"/>
<dbReference type="Proteomes" id="UP000323597">
    <property type="component" value="Chromosome A11"/>
</dbReference>
<accession>A0A5D2XAV7</accession>
<protein>
    <submittedName>
        <fullName evidence="1">Uncharacterized protein</fullName>
    </submittedName>
</protein>
<organism evidence="1 2">
    <name type="scientific">Gossypium mustelinum</name>
    <name type="common">Cotton</name>
    <name type="synonym">Gossypium caicoense</name>
    <dbReference type="NCBI Taxonomy" id="34275"/>
    <lineage>
        <taxon>Eukaryota</taxon>
        <taxon>Viridiplantae</taxon>
        <taxon>Streptophyta</taxon>
        <taxon>Embryophyta</taxon>
        <taxon>Tracheophyta</taxon>
        <taxon>Spermatophyta</taxon>
        <taxon>Magnoliopsida</taxon>
        <taxon>eudicotyledons</taxon>
        <taxon>Gunneridae</taxon>
        <taxon>Pentapetalae</taxon>
        <taxon>rosids</taxon>
        <taxon>malvids</taxon>
        <taxon>Malvales</taxon>
        <taxon>Malvaceae</taxon>
        <taxon>Malvoideae</taxon>
        <taxon>Gossypium</taxon>
    </lineage>
</organism>
<keyword evidence="2" id="KW-1185">Reference proteome</keyword>
<evidence type="ECO:0000313" key="1">
    <source>
        <dbReference type="EMBL" id="TYJ10934.1"/>
    </source>
</evidence>
<proteinExistence type="predicted"/>